<comment type="caution">
    <text evidence="2">The sequence shown here is derived from an EMBL/GenBank/DDBJ whole genome shotgun (WGS) entry which is preliminary data.</text>
</comment>
<reference evidence="2 3" key="1">
    <citation type="submission" date="2019-08" db="EMBL/GenBank/DDBJ databases">
        <title>In-depth cultivation of the pig gut microbiome towards novel bacterial diversity and tailored functional studies.</title>
        <authorList>
            <person name="Wylensek D."/>
            <person name="Hitch T.C.A."/>
            <person name="Clavel T."/>
        </authorList>
    </citation>
    <scope>NUCLEOTIDE SEQUENCE [LARGE SCALE GENOMIC DNA]</scope>
    <source>
        <strain evidence="2 3">Oil-RF-744-WCA-WT-10</strain>
    </source>
</reference>
<dbReference type="Proteomes" id="UP000483362">
    <property type="component" value="Unassembled WGS sequence"/>
</dbReference>
<dbReference type="EMBL" id="VULT01000012">
    <property type="protein sequence ID" value="MSS17773.1"/>
    <property type="molecule type" value="Genomic_DNA"/>
</dbReference>
<accession>A0A6L5XEA9</accession>
<proteinExistence type="predicted"/>
<evidence type="ECO:0000313" key="2">
    <source>
        <dbReference type="EMBL" id="MSS17773.1"/>
    </source>
</evidence>
<sequence>MSKENKETAEATAAEPQNVQQPESAEGQTPKPKGKSKPGAKSKAEPAGGTNALKSVGLAACKCHNLEQVWVTADGQAFPRESDAKAHALNLPNNKILKVTAK</sequence>
<name>A0A6L5XEA9_9BACT</name>
<organism evidence="2 3">
    <name type="scientific">Sodaliphilus pleomorphus</name>
    <dbReference type="NCBI Taxonomy" id="2606626"/>
    <lineage>
        <taxon>Bacteria</taxon>
        <taxon>Pseudomonadati</taxon>
        <taxon>Bacteroidota</taxon>
        <taxon>Bacteroidia</taxon>
        <taxon>Bacteroidales</taxon>
        <taxon>Muribaculaceae</taxon>
        <taxon>Sodaliphilus</taxon>
    </lineage>
</organism>
<feature type="compositionally biased region" description="Polar residues" evidence="1">
    <location>
        <begin position="17"/>
        <end position="27"/>
    </location>
</feature>
<protein>
    <submittedName>
        <fullName evidence="2">Uncharacterized protein</fullName>
    </submittedName>
</protein>
<evidence type="ECO:0000313" key="3">
    <source>
        <dbReference type="Proteomes" id="UP000483362"/>
    </source>
</evidence>
<gene>
    <name evidence="2" type="ORF">FYJ29_08405</name>
</gene>
<dbReference type="AlphaFoldDB" id="A0A6L5XEA9"/>
<feature type="region of interest" description="Disordered" evidence="1">
    <location>
        <begin position="1"/>
        <end position="50"/>
    </location>
</feature>
<keyword evidence="3" id="KW-1185">Reference proteome</keyword>
<dbReference type="RefSeq" id="WP_154326449.1">
    <property type="nucleotide sequence ID" value="NZ_CP045696.1"/>
</dbReference>
<evidence type="ECO:0000256" key="1">
    <source>
        <dbReference type="SAM" id="MobiDB-lite"/>
    </source>
</evidence>